<comment type="catalytic activity">
    <reaction evidence="16">
        <text>Cu(2+)(in) + ATP + H2O = Cu(2+)(out) + ADP + phosphate + H(+)</text>
        <dbReference type="Rhea" id="RHEA:10376"/>
        <dbReference type="ChEBI" id="CHEBI:15377"/>
        <dbReference type="ChEBI" id="CHEBI:15378"/>
        <dbReference type="ChEBI" id="CHEBI:29036"/>
        <dbReference type="ChEBI" id="CHEBI:30616"/>
        <dbReference type="ChEBI" id="CHEBI:43474"/>
        <dbReference type="ChEBI" id="CHEBI:456216"/>
        <dbReference type="EC" id="7.2.2.9"/>
    </reaction>
</comment>
<organism evidence="19 20">
    <name type="scientific">Paracidobacterium acidisoli</name>
    <dbReference type="NCBI Taxonomy" id="2303751"/>
    <lineage>
        <taxon>Bacteria</taxon>
        <taxon>Pseudomonadati</taxon>
        <taxon>Acidobacteriota</taxon>
        <taxon>Terriglobia</taxon>
        <taxon>Terriglobales</taxon>
        <taxon>Acidobacteriaceae</taxon>
        <taxon>Paracidobacterium</taxon>
    </lineage>
</organism>
<keyword evidence="13" id="KW-0406">Ion transport</keyword>
<dbReference type="NCBIfam" id="TIGR01511">
    <property type="entry name" value="ATPase-IB1_Cu"/>
    <property type="match status" value="1"/>
</dbReference>
<dbReference type="InterPro" id="IPR023214">
    <property type="entry name" value="HAD_sf"/>
</dbReference>
<dbReference type="GO" id="GO:0043682">
    <property type="term" value="F:P-type divalent copper transporter activity"/>
    <property type="evidence" value="ECO:0007669"/>
    <property type="project" value="UniProtKB-EC"/>
</dbReference>
<feature type="transmembrane region" description="Helical" evidence="17">
    <location>
        <begin position="701"/>
        <end position="720"/>
    </location>
</feature>
<dbReference type="PROSITE" id="PS00154">
    <property type="entry name" value="ATPASE_E1_E2"/>
    <property type="match status" value="1"/>
</dbReference>
<protein>
    <recommendedName>
        <fullName evidence="15">P-type Cu(2+) transporter</fullName>
        <ecNumber evidence="15">7.2.2.9</ecNumber>
    </recommendedName>
</protein>
<dbReference type="InterPro" id="IPR017969">
    <property type="entry name" value="Heavy-metal-associated_CS"/>
</dbReference>
<comment type="subcellular location">
    <subcellularLocation>
        <location evidence="1">Cell membrane</location>
        <topology evidence="1">Multi-pass membrane protein</topology>
    </subcellularLocation>
</comment>
<keyword evidence="8 17" id="KW-0547">Nucleotide-binding</keyword>
<evidence type="ECO:0000313" key="20">
    <source>
        <dbReference type="Proteomes" id="UP000264702"/>
    </source>
</evidence>
<gene>
    <name evidence="19" type="ORF">D0Y96_02805</name>
</gene>
<dbReference type="OrthoDB" id="9813266at2"/>
<evidence type="ECO:0000256" key="5">
    <source>
        <dbReference type="ARBA" id="ARBA00022553"/>
    </source>
</evidence>
<evidence type="ECO:0000256" key="9">
    <source>
        <dbReference type="ARBA" id="ARBA00022840"/>
    </source>
</evidence>
<feature type="transmembrane region" description="Helical" evidence="17">
    <location>
        <begin position="352"/>
        <end position="374"/>
    </location>
</feature>
<dbReference type="PRINTS" id="PR00942">
    <property type="entry name" value="CUATPASEI"/>
</dbReference>
<dbReference type="InterPro" id="IPR023299">
    <property type="entry name" value="ATPase_P-typ_cyto_dom_N"/>
</dbReference>
<dbReference type="InterPro" id="IPR036163">
    <property type="entry name" value="HMA_dom_sf"/>
</dbReference>
<keyword evidence="6 17" id="KW-0812">Transmembrane</keyword>
<dbReference type="GO" id="GO:0055070">
    <property type="term" value="P:copper ion homeostasis"/>
    <property type="evidence" value="ECO:0007669"/>
    <property type="project" value="TreeGrafter"/>
</dbReference>
<keyword evidence="9 17" id="KW-0067">ATP-binding</keyword>
<dbReference type="Gene3D" id="3.40.50.1000">
    <property type="entry name" value="HAD superfamily/HAD-like"/>
    <property type="match status" value="1"/>
</dbReference>
<dbReference type="GO" id="GO:0016887">
    <property type="term" value="F:ATP hydrolysis activity"/>
    <property type="evidence" value="ECO:0007669"/>
    <property type="project" value="InterPro"/>
</dbReference>
<dbReference type="PRINTS" id="PR00943">
    <property type="entry name" value="CUATPASE"/>
</dbReference>
<feature type="transmembrane region" description="Helical" evidence="17">
    <location>
        <begin position="386"/>
        <end position="415"/>
    </location>
</feature>
<dbReference type="PROSITE" id="PS50846">
    <property type="entry name" value="HMA_2"/>
    <property type="match status" value="1"/>
</dbReference>
<dbReference type="EMBL" id="QVQT01000001">
    <property type="protein sequence ID" value="RFU18498.1"/>
    <property type="molecule type" value="Genomic_DNA"/>
</dbReference>
<dbReference type="SUPFAM" id="SSF81653">
    <property type="entry name" value="Calcium ATPase, transduction domain A"/>
    <property type="match status" value="1"/>
</dbReference>
<dbReference type="SFLD" id="SFLDG00002">
    <property type="entry name" value="C1.7:_P-type_atpase_like"/>
    <property type="match status" value="1"/>
</dbReference>
<dbReference type="NCBIfam" id="TIGR01525">
    <property type="entry name" value="ATPase-IB_hvy"/>
    <property type="match status" value="1"/>
</dbReference>
<keyword evidence="4 17" id="KW-1003">Cell membrane</keyword>
<feature type="transmembrane region" description="Helical" evidence="17">
    <location>
        <begin position="101"/>
        <end position="119"/>
    </location>
</feature>
<dbReference type="PANTHER" id="PTHR43520:SF5">
    <property type="entry name" value="CATION-TRANSPORTING P-TYPE ATPASE-RELATED"/>
    <property type="match status" value="1"/>
</dbReference>
<dbReference type="SFLD" id="SFLDF00027">
    <property type="entry name" value="p-type_atpase"/>
    <property type="match status" value="1"/>
</dbReference>
<keyword evidence="10" id="KW-0460">Magnesium</keyword>
<evidence type="ECO:0000256" key="8">
    <source>
        <dbReference type="ARBA" id="ARBA00022741"/>
    </source>
</evidence>
<keyword evidence="11" id="KW-1278">Translocase</keyword>
<evidence type="ECO:0000256" key="11">
    <source>
        <dbReference type="ARBA" id="ARBA00022967"/>
    </source>
</evidence>
<evidence type="ECO:0000259" key="18">
    <source>
        <dbReference type="PROSITE" id="PS50846"/>
    </source>
</evidence>
<dbReference type="SUPFAM" id="SSF56784">
    <property type="entry name" value="HAD-like"/>
    <property type="match status" value="1"/>
</dbReference>
<dbReference type="Gene3D" id="3.40.1110.10">
    <property type="entry name" value="Calcium-transporting ATPase, cytoplasmic domain N"/>
    <property type="match status" value="1"/>
</dbReference>
<dbReference type="Pfam" id="PF00403">
    <property type="entry name" value="HMA"/>
    <property type="match status" value="1"/>
</dbReference>
<dbReference type="Pfam" id="PF00122">
    <property type="entry name" value="E1-E2_ATPase"/>
    <property type="match status" value="1"/>
</dbReference>
<evidence type="ECO:0000256" key="17">
    <source>
        <dbReference type="RuleBase" id="RU362081"/>
    </source>
</evidence>
<dbReference type="PRINTS" id="PR00119">
    <property type="entry name" value="CATATPASE"/>
</dbReference>
<proteinExistence type="inferred from homology"/>
<evidence type="ECO:0000256" key="3">
    <source>
        <dbReference type="ARBA" id="ARBA00022448"/>
    </source>
</evidence>
<evidence type="ECO:0000256" key="10">
    <source>
        <dbReference type="ARBA" id="ARBA00022842"/>
    </source>
</evidence>
<keyword evidence="12 17" id="KW-1133">Transmembrane helix</keyword>
<sequence length="756" mass="78933">MAIAEKTAGKEEALILPVSGMTCAACQTHVERALRETPGVREASVSLMTHSARVVFDPSVAPPQKLIEAVREAGYEADLPRENASAASHGHEHSEEPSLKWKAIATLVAGAAVMAAGMHRTPFAAWLPERALDFITLTITTVLMVWAGGLIYSRAWRAALHRSTNMNTLVALGTGAAFVYSAAATLAPGYFHRHSLAAGSYYDSVLLILGFLLIGQWLDARAKRRTLDALHALMKLEAQSARVLRDGREVELPLAEVVPGDIVIVRPGDRIPVDGLILSGSTSVDESLITGESTPVLRAPGDRVIGGSLNYEGALEYRATSIGADSVLGQMMRLMEQAQSSKAPMQQLADRVSAVFVPIVLGLAALTFAVWMIFPAAHTGADAARALAVAITVLVIACPCAMGLAVPAALTVAVGRGAQLGVLFKGGESLERLARVDTVVFDKTGTITLGKPGVTALYPAAGVSEADLLTAAAAIEQRSEHPIAKAIVQAALERRLTLPSVQNVTAAPGRGVHGFTDGHQVAAGNAAFARELGAEIPETAGTPATMQGTTPGATRVFVCQDGRYLGSIEARDTLRPDAAEAVAKLQKMGLRVVMLTGDTRDAALTVAASAGIDEVFAGLLPDQKLEKIRELQSSGRRVAMIGDGINDAAALAQADAGIAVGTGADLAREAGDAILLSGEPLQMVRALLLARQAVRVMRQNLGWALGYNVVGIPVAAGVLWPAFGILLSPAIAAAAMALSSVSVLSNSLRLRSFEPQ</sequence>
<evidence type="ECO:0000256" key="4">
    <source>
        <dbReference type="ARBA" id="ARBA00022475"/>
    </source>
</evidence>
<evidence type="ECO:0000256" key="6">
    <source>
        <dbReference type="ARBA" id="ARBA00022692"/>
    </source>
</evidence>
<evidence type="ECO:0000256" key="15">
    <source>
        <dbReference type="ARBA" id="ARBA00038904"/>
    </source>
</evidence>
<dbReference type="GO" id="GO:0005886">
    <property type="term" value="C:plasma membrane"/>
    <property type="evidence" value="ECO:0007669"/>
    <property type="project" value="UniProtKB-SubCell"/>
</dbReference>
<keyword evidence="3" id="KW-0813">Transport</keyword>
<dbReference type="Proteomes" id="UP000264702">
    <property type="component" value="Unassembled WGS sequence"/>
</dbReference>
<dbReference type="NCBIfam" id="TIGR01494">
    <property type="entry name" value="ATPase_P-type"/>
    <property type="match status" value="1"/>
</dbReference>
<dbReference type="SUPFAM" id="SSF81665">
    <property type="entry name" value="Calcium ATPase, transmembrane domain M"/>
    <property type="match status" value="1"/>
</dbReference>
<keyword evidence="14 17" id="KW-0472">Membrane</keyword>
<keyword evidence="5" id="KW-0597">Phosphoprotein</keyword>
<dbReference type="InterPro" id="IPR027256">
    <property type="entry name" value="P-typ_ATPase_IB"/>
</dbReference>
<feature type="transmembrane region" description="Helical" evidence="17">
    <location>
        <begin position="726"/>
        <end position="744"/>
    </location>
</feature>
<dbReference type="Pfam" id="PF00702">
    <property type="entry name" value="Hydrolase"/>
    <property type="match status" value="1"/>
</dbReference>
<dbReference type="Gene3D" id="2.70.150.10">
    <property type="entry name" value="Calcium-transporting ATPase, cytoplasmic transduction domain A"/>
    <property type="match status" value="1"/>
</dbReference>
<dbReference type="InterPro" id="IPR023298">
    <property type="entry name" value="ATPase_P-typ_TM_dom_sf"/>
</dbReference>
<dbReference type="AlphaFoldDB" id="A0A372IUB0"/>
<dbReference type="SUPFAM" id="SSF55008">
    <property type="entry name" value="HMA, heavy metal-associated domain"/>
    <property type="match status" value="1"/>
</dbReference>
<feature type="domain" description="HMA" evidence="18">
    <location>
        <begin position="12"/>
        <end position="78"/>
    </location>
</feature>
<evidence type="ECO:0000313" key="19">
    <source>
        <dbReference type="EMBL" id="RFU18498.1"/>
    </source>
</evidence>
<dbReference type="CDD" id="cd02094">
    <property type="entry name" value="P-type_ATPase_Cu-like"/>
    <property type="match status" value="1"/>
</dbReference>
<dbReference type="SFLD" id="SFLDS00003">
    <property type="entry name" value="Haloacid_Dehalogenase"/>
    <property type="match status" value="1"/>
</dbReference>
<evidence type="ECO:0000256" key="14">
    <source>
        <dbReference type="ARBA" id="ARBA00023136"/>
    </source>
</evidence>
<evidence type="ECO:0000256" key="2">
    <source>
        <dbReference type="ARBA" id="ARBA00006024"/>
    </source>
</evidence>
<dbReference type="InterPro" id="IPR006121">
    <property type="entry name" value="HMA_dom"/>
</dbReference>
<feature type="transmembrane region" description="Helical" evidence="17">
    <location>
        <begin position="164"/>
        <end position="187"/>
    </location>
</feature>
<dbReference type="Gene3D" id="3.30.70.100">
    <property type="match status" value="1"/>
</dbReference>
<accession>A0A372IUB0</accession>
<evidence type="ECO:0000256" key="12">
    <source>
        <dbReference type="ARBA" id="ARBA00022989"/>
    </source>
</evidence>
<dbReference type="InterPro" id="IPR036412">
    <property type="entry name" value="HAD-like_sf"/>
</dbReference>
<keyword evidence="20" id="KW-1185">Reference proteome</keyword>
<dbReference type="InterPro" id="IPR044492">
    <property type="entry name" value="P_typ_ATPase_HD_dom"/>
</dbReference>
<dbReference type="FunFam" id="2.70.150.10:FF:000002">
    <property type="entry name" value="Copper-transporting ATPase 1, putative"/>
    <property type="match status" value="1"/>
</dbReference>
<dbReference type="CDD" id="cd00371">
    <property type="entry name" value="HMA"/>
    <property type="match status" value="1"/>
</dbReference>
<dbReference type="PROSITE" id="PS01047">
    <property type="entry name" value="HMA_1"/>
    <property type="match status" value="1"/>
</dbReference>
<dbReference type="InterPro" id="IPR059000">
    <property type="entry name" value="ATPase_P-type_domA"/>
</dbReference>
<dbReference type="FunFam" id="3.30.70.100:FF:000005">
    <property type="entry name" value="Copper-exporting P-type ATPase A"/>
    <property type="match status" value="1"/>
</dbReference>
<evidence type="ECO:0000256" key="13">
    <source>
        <dbReference type="ARBA" id="ARBA00023065"/>
    </source>
</evidence>
<feature type="transmembrane region" description="Helical" evidence="17">
    <location>
        <begin position="199"/>
        <end position="218"/>
    </location>
</feature>
<dbReference type="InterPro" id="IPR008250">
    <property type="entry name" value="ATPase_P-typ_transduc_dom_A_sf"/>
</dbReference>
<reference evidence="19 20" key="1">
    <citation type="submission" date="2018-08" db="EMBL/GenBank/DDBJ databases">
        <title>Acidipila sp. 4G-K13, an acidobacterium isolated from forest soil.</title>
        <authorList>
            <person name="Gao Z.-H."/>
            <person name="Qiu L.-H."/>
        </authorList>
    </citation>
    <scope>NUCLEOTIDE SEQUENCE [LARGE SCALE GENOMIC DNA]</scope>
    <source>
        <strain evidence="19 20">4G-K13</strain>
    </source>
</reference>
<dbReference type="InterPro" id="IPR018303">
    <property type="entry name" value="ATPase_P-typ_P_site"/>
</dbReference>
<feature type="transmembrane region" description="Helical" evidence="17">
    <location>
        <begin position="131"/>
        <end position="152"/>
    </location>
</feature>
<comment type="similarity">
    <text evidence="2 17">Belongs to the cation transport ATPase (P-type) (TC 3.A.3) family. Type IB subfamily.</text>
</comment>
<dbReference type="RefSeq" id="WP_117297793.1">
    <property type="nucleotide sequence ID" value="NZ_QVQT02000001.1"/>
</dbReference>
<name>A0A372IUB0_9BACT</name>
<evidence type="ECO:0000256" key="16">
    <source>
        <dbReference type="ARBA" id="ARBA00047424"/>
    </source>
</evidence>
<evidence type="ECO:0000256" key="7">
    <source>
        <dbReference type="ARBA" id="ARBA00022723"/>
    </source>
</evidence>
<keyword evidence="7 17" id="KW-0479">Metal-binding</keyword>
<evidence type="ECO:0000256" key="1">
    <source>
        <dbReference type="ARBA" id="ARBA00004651"/>
    </source>
</evidence>
<dbReference type="InterPro" id="IPR001757">
    <property type="entry name" value="P_typ_ATPase"/>
</dbReference>
<dbReference type="PANTHER" id="PTHR43520">
    <property type="entry name" value="ATP7, ISOFORM B"/>
    <property type="match status" value="1"/>
</dbReference>
<dbReference type="GO" id="GO:0005524">
    <property type="term" value="F:ATP binding"/>
    <property type="evidence" value="ECO:0007669"/>
    <property type="project" value="UniProtKB-UniRule"/>
</dbReference>
<comment type="caution">
    <text evidence="19">The sequence shown here is derived from an EMBL/GenBank/DDBJ whole genome shotgun (WGS) entry which is preliminary data.</text>
</comment>
<dbReference type="GO" id="GO:0005507">
    <property type="term" value="F:copper ion binding"/>
    <property type="evidence" value="ECO:0007669"/>
    <property type="project" value="TreeGrafter"/>
</dbReference>
<dbReference type="EC" id="7.2.2.9" evidence="15"/>